<gene>
    <name evidence="14" type="ORF">WJX81_000023</name>
</gene>
<keyword evidence="11 12" id="KW-0472">Membrane</keyword>
<dbReference type="Proteomes" id="UP001445335">
    <property type="component" value="Unassembled WGS sequence"/>
</dbReference>
<comment type="subcellular location">
    <subcellularLocation>
        <location evidence="2">Membrane</location>
        <topology evidence="2">Multi-pass membrane protein</topology>
    </subcellularLocation>
</comment>
<name>A0AAW1RLR2_9CHLO</name>
<dbReference type="GO" id="GO:0008237">
    <property type="term" value="F:metallopeptidase activity"/>
    <property type="evidence" value="ECO:0007669"/>
    <property type="project" value="UniProtKB-KW"/>
</dbReference>
<comment type="caution">
    <text evidence="14">The sequence shown here is derived from an EMBL/GenBank/DDBJ whole genome shotgun (WGS) entry which is preliminary data.</text>
</comment>
<evidence type="ECO:0000256" key="3">
    <source>
        <dbReference type="ARBA" id="ARBA00007931"/>
    </source>
</evidence>
<comment type="similarity">
    <text evidence="3">Belongs to the peptidase M50B family.</text>
</comment>
<evidence type="ECO:0000313" key="14">
    <source>
        <dbReference type="EMBL" id="KAK9834960.1"/>
    </source>
</evidence>
<evidence type="ECO:0000256" key="11">
    <source>
        <dbReference type="ARBA" id="ARBA00023136"/>
    </source>
</evidence>
<keyword evidence="8" id="KW-0862">Zinc</keyword>
<feature type="transmembrane region" description="Helical" evidence="12">
    <location>
        <begin position="164"/>
        <end position="181"/>
    </location>
</feature>
<sequence length="261" mass="28379">MAGIPVRLHYLFFVTLLLPMFFQAWVSWIGVLWAFVIFGPVLFVTILLHELGHCLATRQVGGDVHGILLWPLGGLAFVGHAGSPARDLYVAVCGPLTHIPQFAAWYLMLVLSRRGITGAWSPSLAMLDASQQFWLAVCVGACQVNLALMAFNLLLPAYPLDGGRIFADLMLLCGVPALLAAKVTVGVAITIGIAIIAFGAIYFNVITMIVGVWMLISTFELFQAIRTDTIKQHPMFYFEPAAAQNDPMVMLPANHPRSAGV</sequence>
<evidence type="ECO:0000313" key="15">
    <source>
        <dbReference type="Proteomes" id="UP001445335"/>
    </source>
</evidence>
<protein>
    <recommendedName>
        <fullName evidence="13">Peptidase M50 domain-containing protein</fullName>
    </recommendedName>
</protein>
<feature type="transmembrane region" description="Helical" evidence="12">
    <location>
        <begin position="32"/>
        <end position="52"/>
    </location>
</feature>
<dbReference type="GO" id="GO:0006508">
    <property type="term" value="P:proteolysis"/>
    <property type="evidence" value="ECO:0007669"/>
    <property type="project" value="UniProtKB-KW"/>
</dbReference>
<comment type="cofactor">
    <cofactor evidence="1">
        <name>Zn(2+)</name>
        <dbReference type="ChEBI" id="CHEBI:29105"/>
    </cofactor>
</comment>
<evidence type="ECO:0000256" key="10">
    <source>
        <dbReference type="ARBA" id="ARBA00023049"/>
    </source>
</evidence>
<dbReference type="PANTHER" id="PTHR39188">
    <property type="entry name" value="MEMBRANE-ASSOCIATED ZINC METALLOPROTEASE M50B"/>
    <property type="match status" value="1"/>
</dbReference>
<keyword evidence="7" id="KW-0378">Hydrolase</keyword>
<feature type="domain" description="Peptidase M50" evidence="13">
    <location>
        <begin position="41"/>
        <end position="170"/>
    </location>
</feature>
<dbReference type="GO" id="GO:0046872">
    <property type="term" value="F:metal ion binding"/>
    <property type="evidence" value="ECO:0007669"/>
    <property type="project" value="UniProtKB-KW"/>
</dbReference>
<dbReference type="GO" id="GO:0016020">
    <property type="term" value="C:membrane"/>
    <property type="evidence" value="ECO:0007669"/>
    <property type="project" value="UniProtKB-SubCell"/>
</dbReference>
<organism evidence="14 15">
    <name type="scientific">Elliptochloris bilobata</name>
    <dbReference type="NCBI Taxonomy" id="381761"/>
    <lineage>
        <taxon>Eukaryota</taxon>
        <taxon>Viridiplantae</taxon>
        <taxon>Chlorophyta</taxon>
        <taxon>core chlorophytes</taxon>
        <taxon>Trebouxiophyceae</taxon>
        <taxon>Trebouxiophyceae incertae sedis</taxon>
        <taxon>Elliptochloris clade</taxon>
        <taxon>Elliptochloris</taxon>
    </lineage>
</organism>
<evidence type="ECO:0000256" key="7">
    <source>
        <dbReference type="ARBA" id="ARBA00022801"/>
    </source>
</evidence>
<evidence type="ECO:0000256" key="4">
    <source>
        <dbReference type="ARBA" id="ARBA00022670"/>
    </source>
</evidence>
<keyword evidence="6" id="KW-0479">Metal-binding</keyword>
<keyword evidence="4" id="KW-0645">Protease</keyword>
<dbReference type="InterPro" id="IPR008915">
    <property type="entry name" value="Peptidase_M50"/>
</dbReference>
<evidence type="ECO:0000256" key="12">
    <source>
        <dbReference type="SAM" id="Phobius"/>
    </source>
</evidence>
<dbReference type="EMBL" id="JALJOU010000030">
    <property type="protein sequence ID" value="KAK9834960.1"/>
    <property type="molecule type" value="Genomic_DNA"/>
</dbReference>
<dbReference type="AlphaFoldDB" id="A0AAW1RLR2"/>
<feature type="transmembrane region" description="Helical" evidence="12">
    <location>
        <begin position="88"/>
        <end position="112"/>
    </location>
</feature>
<proteinExistence type="inferred from homology"/>
<keyword evidence="5 12" id="KW-0812">Transmembrane</keyword>
<evidence type="ECO:0000256" key="5">
    <source>
        <dbReference type="ARBA" id="ARBA00022692"/>
    </source>
</evidence>
<keyword evidence="15" id="KW-1185">Reference proteome</keyword>
<accession>A0AAW1RLR2</accession>
<feature type="transmembrane region" description="Helical" evidence="12">
    <location>
        <begin position="64"/>
        <end position="82"/>
    </location>
</feature>
<evidence type="ECO:0000256" key="9">
    <source>
        <dbReference type="ARBA" id="ARBA00022989"/>
    </source>
</evidence>
<reference evidence="14 15" key="1">
    <citation type="journal article" date="2024" name="Nat. Commun.">
        <title>Phylogenomics reveals the evolutionary origins of lichenization in chlorophyte algae.</title>
        <authorList>
            <person name="Puginier C."/>
            <person name="Libourel C."/>
            <person name="Otte J."/>
            <person name="Skaloud P."/>
            <person name="Haon M."/>
            <person name="Grisel S."/>
            <person name="Petersen M."/>
            <person name="Berrin J.G."/>
            <person name="Delaux P.M."/>
            <person name="Dal Grande F."/>
            <person name="Keller J."/>
        </authorList>
    </citation>
    <scope>NUCLEOTIDE SEQUENCE [LARGE SCALE GENOMIC DNA]</scope>
    <source>
        <strain evidence="14 15">SAG 245.80</strain>
    </source>
</reference>
<dbReference type="PANTHER" id="PTHR39188:SF3">
    <property type="entry name" value="STAGE IV SPORULATION PROTEIN FB"/>
    <property type="match status" value="1"/>
</dbReference>
<evidence type="ECO:0000256" key="6">
    <source>
        <dbReference type="ARBA" id="ARBA00022723"/>
    </source>
</evidence>
<evidence type="ECO:0000256" key="8">
    <source>
        <dbReference type="ARBA" id="ARBA00022833"/>
    </source>
</evidence>
<feature type="transmembrane region" description="Helical" evidence="12">
    <location>
        <begin position="7"/>
        <end position="26"/>
    </location>
</feature>
<feature type="transmembrane region" description="Helical" evidence="12">
    <location>
        <begin position="193"/>
        <end position="216"/>
    </location>
</feature>
<evidence type="ECO:0000256" key="2">
    <source>
        <dbReference type="ARBA" id="ARBA00004141"/>
    </source>
</evidence>
<dbReference type="Pfam" id="PF02163">
    <property type="entry name" value="Peptidase_M50"/>
    <property type="match status" value="1"/>
</dbReference>
<evidence type="ECO:0000259" key="13">
    <source>
        <dbReference type="Pfam" id="PF02163"/>
    </source>
</evidence>
<feature type="transmembrane region" description="Helical" evidence="12">
    <location>
        <begin position="133"/>
        <end position="158"/>
    </location>
</feature>
<keyword evidence="9 12" id="KW-1133">Transmembrane helix</keyword>
<evidence type="ECO:0000256" key="1">
    <source>
        <dbReference type="ARBA" id="ARBA00001947"/>
    </source>
</evidence>
<keyword evidence="10" id="KW-0482">Metalloprotease</keyword>